<proteinExistence type="predicted"/>
<evidence type="ECO:0000313" key="1">
    <source>
        <dbReference type="EMBL" id="KFX40848.1"/>
    </source>
</evidence>
<reference key="1">
    <citation type="journal article" date="2014" name="PLoS Genet.">
        <title>Signature Gene Expression Reveals Novel Clues to the Molecular Mechanisms of Dimorphic Transition in Penicillium marneffei.</title>
        <authorList>
            <person name="Yang E."/>
            <person name="Wang G."/>
            <person name="Cai J."/>
            <person name="Woo P.C."/>
            <person name="Lau S.K."/>
            <person name="Yuen K.-Y."/>
            <person name="Chow W.-N."/>
            <person name="Lin X."/>
        </authorList>
    </citation>
    <scope>NUCLEOTIDE SEQUENCE [LARGE SCALE GENOMIC DNA]</scope>
    <source>
        <strain>PM1</strain>
    </source>
</reference>
<protein>
    <submittedName>
        <fullName evidence="1">Diaminopimelate decarboxylase</fullName>
    </submittedName>
</protein>
<name>A0A093X6K1_TALMA</name>
<dbReference type="AlphaFoldDB" id="A0A093X6K1"/>
<dbReference type="HOGENOM" id="CLU_2063038_0_0_1"/>
<sequence length="119" mass="14179">MINTSTTANRFQEPPLYVRHDWKQIKNFYEWPLLEQLAERGRMNQATLKSLGWPCSLKPWRSHRKLEKAHNQILFIRGQIRKGFVVTEEQEEIAYRRYAEALSRLEDLTGRSFQAFPDA</sequence>
<accession>A0A093X6K1</accession>
<comment type="caution">
    <text evidence="1">The sequence shown here is derived from an EMBL/GenBank/DDBJ whole genome shotgun (WGS) entry which is preliminary data.</text>
</comment>
<gene>
    <name evidence="1" type="ORF">GQ26_0920020</name>
</gene>
<reference evidence="1" key="2">
    <citation type="journal article" date="2014" name="PLoS Genet.">
        <title>Signature gene expression reveals novel clues to the molecular mechanisms of dimorphic transition in Penicillium marneffei.</title>
        <authorList>
            <person name="Yang E."/>
            <person name="Wang G."/>
            <person name="Cai J."/>
            <person name="Woo P.C."/>
            <person name="Lau S.K."/>
            <person name="Yuen K.-Y."/>
            <person name="Chow W.-N."/>
            <person name="Lin X."/>
        </authorList>
    </citation>
    <scope>NUCLEOTIDE SEQUENCE</scope>
    <source>
        <strain evidence="1">PM1</strain>
    </source>
</reference>
<dbReference type="EMBL" id="JPOX01000092">
    <property type="protein sequence ID" value="KFX40848.1"/>
    <property type="molecule type" value="Genomic_DNA"/>
</dbReference>
<organism evidence="1">
    <name type="scientific">Talaromyces marneffei PM1</name>
    <dbReference type="NCBI Taxonomy" id="1077442"/>
    <lineage>
        <taxon>Eukaryota</taxon>
        <taxon>Fungi</taxon>
        <taxon>Dikarya</taxon>
        <taxon>Ascomycota</taxon>
        <taxon>Pezizomycotina</taxon>
        <taxon>Eurotiomycetes</taxon>
        <taxon>Eurotiomycetidae</taxon>
        <taxon>Eurotiales</taxon>
        <taxon>Trichocomaceae</taxon>
        <taxon>Talaromyces</taxon>
        <taxon>Talaromyces sect. Talaromyces</taxon>
    </lineage>
</organism>